<sequence>MVILPRGEPVEARVGAVVIVVVAPGLDQMAGVAQVGEQVLVEMA</sequence>
<dbReference type="AlphaFoldDB" id="A3VLL8"/>
<organism evidence="1 2">
    <name type="scientific">Maritimibacter alkaliphilus HTCC2654</name>
    <dbReference type="NCBI Taxonomy" id="314271"/>
    <lineage>
        <taxon>Bacteria</taxon>
        <taxon>Pseudomonadati</taxon>
        <taxon>Pseudomonadota</taxon>
        <taxon>Alphaproteobacteria</taxon>
        <taxon>Rhodobacterales</taxon>
        <taxon>Roseobacteraceae</taxon>
        <taxon>Maritimibacter</taxon>
    </lineage>
</organism>
<evidence type="ECO:0000313" key="1">
    <source>
        <dbReference type="EMBL" id="EAQ10906.1"/>
    </source>
</evidence>
<name>A3VLL8_9RHOB</name>
<proteinExistence type="predicted"/>
<evidence type="ECO:0000313" key="2">
    <source>
        <dbReference type="Proteomes" id="UP000002931"/>
    </source>
</evidence>
<dbReference type="EMBL" id="AAMT01000023">
    <property type="protein sequence ID" value="EAQ10906.1"/>
    <property type="molecule type" value="Genomic_DNA"/>
</dbReference>
<accession>A3VLL8</accession>
<dbReference type="Proteomes" id="UP000002931">
    <property type="component" value="Unassembled WGS sequence"/>
</dbReference>
<keyword evidence="2" id="KW-1185">Reference proteome</keyword>
<reference evidence="1 2" key="1">
    <citation type="journal article" date="2010" name="J. Bacteriol.">
        <title>Genome sequences of Pelagibaca bermudensis HTCC2601T and Maritimibacter alkaliphilus HTCC2654T, the type strains of two marine Roseobacter genera.</title>
        <authorList>
            <person name="Thrash J.C."/>
            <person name="Cho J.C."/>
            <person name="Ferriera S."/>
            <person name="Johnson J."/>
            <person name="Vergin K.L."/>
            <person name="Giovannoni S.J."/>
        </authorList>
    </citation>
    <scope>NUCLEOTIDE SEQUENCE [LARGE SCALE GENOMIC DNA]</scope>
    <source>
        <strain evidence="1 2">HTCC2654</strain>
    </source>
</reference>
<comment type="caution">
    <text evidence="1">The sequence shown here is derived from an EMBL/GenBank/DDBJ whole genome shotgun (WGS) entry which is preliminary data.</text>
</comment>
<protein>
    <submittedName>
        <fullName evidence="1">Uncharacterized protein</fullName>
    </submittedName>
</protein>
<dbReference type="STRING" id="314271.RB2654_22098"/>
<gene>
    <name evidence="1" type="ORF">RB2654_22098</name>
</gene>
<dbReference type="HOGENOM" id="CLU_3218360_0_0_5"/>